<keyword evidence="1" id="KW-0175">Coiled coil</keyword>
<feature type="signal peptide" evidence="2">
    <location>
        <begin position="1"/>
        <end position="42"/>
    </location>
</feature>
<feature type="coiled-coil region" evidence="1">
    <location>
        <begin position="326"/>
        <end position="353"/>
    </location>
</feature>
<dbReference type="WBParaSite" id="Hba_03842">
    <property type="protein sequence ID" value="Hba_03842"/>
    <property type="gene ID" value="Hba_03842"/>
</dbReference>
<keyword evidence="2" id="KW-0732">Signal</keyword>
<feature type="chain" id="PRO_5009310679" evidence="2">
    <location>
        <begin position="43"/>
        <end position="438"/>
    </location>
</feature>
<evidence type="ECO:0000256" key="2">
    <source>
        <dbReference type="SAM" id="SignalP"/>
    </source>
</evidence>
<evidence type="ECO:0000256" key="1">
    <source>
        <dbReference type="SAM" id="Coils"/>
    </source>
</evidence>
<keyword evidence="3" id="KW-1185">Reference proteome</keyword>
<reference evidence="4" key="1">
    <citation type="submission" date="2016-11" db="UniProtKB">
        <authorList>
            <consortium name="WormBaseParasite"/>
        </authorList>
    </citation>
    <scope>IDENTIFICATION</scope>
</reference>
<sequence>MWHIYIYIYIWRWKVNYLLQSFHQNMLSLLFNLLLAVQKSMACSGGSPNEYHNVDNIREELEISDIHPVKPPHCFSVSVELNVVLSRRNQLHVSELIIPKIETLLCIANIVDHSLGKNCSSITKLTNFQGENVHTANSSSYKMSQGTISMQKDMSENTLLVPPVTQAELLHISSSPCLRGDDSSSLLNNLQGSMSRPQLSRCPGDSRVFPRLSLSAFVQPTSVNIVPQQRCVDEPIYMKTNPFKQYYQSSGGSSRSSRSPVEKKYQNLVPVDVSNIELNAVKALHSSSTSCSSGAYRTSDSRLEVLNGNGKDDNWSTETVPSDEGHRLLENTVTMLELQLRRADNKIIQLERLCDIQKRFAQTICLLVEQTHCVDKQHGKHQTCKARTQVDSEKSPQQPLTKDIESLRFEIEWKDERIEYLQKALSEMESASQRTEDN</sequence>
<protein>
    <submittedName>
        <fullName evidence="4">Cytospin-A</fullName>
    </submittedName>
</protein>
<accession>A0A1I7WFW2</accession>
<dbReference type="Proteomes" id="UP000095283">
    <property type="component" value="Unplaced"/>
</dbReference>
<dbReference type="AlphaFoldDB" id="A0A1I7WFW2"/>
<proteinExistence type="predicted"/>
<name>A0A1I7WFW2_HETBA</name>
<evidence type="ECO:0000313" key="4">
    <source>
        <dbReference type="WBParaSite" id="Hba_03842"/>
    </source>
</evidence>
<organism evidence="3 4">
    <name type="scientific">Heterorhabditis bacteriophora</name>
    <name type="common">Entomopathogenic nematode worm</name>
    <dbReference type="NCBI Taxonomy" id="37862"/>
    <lineage>
        <taxon>Eukaryota</taxon>
        <taxon>Metazoa</taxon>
        <taxon>Ecdysozoa</taxon>
        <taxon>Nematoda</taxon>
        <taxon>Chromadorea</taxon>
        <taxon>Rhabditida</taxon>
        <taxon>Rhabditina</taxon>
        <taxon>Rhabditomorpha</taxon>
        <taxon>Strongyloidea</taxon>
        <taxon>Heterorhabditidae</taxon>
        <taxon>Heterorhabditis</taxon>
    </lineage>
</organism>
<evidence type="ECO:0000313" key="3">
    <source>
        <dbReference type="Proteomes" id="UP000095283"/>
    </source>
</evidence>